<comment type="caution">
    <text evidence="2">The sequence shown here is derived from an EMBL/GenBank/DDBJ whole genome shotgun (WGS) entry which is preliminary data.</text>
</comment>
<reference evidence="3" key="1">
    <citation type="journal article" date="2019" name="Int. J. Syst. Evol. Microbiol.">
        <title>The Global Catalogue of Microorganisms (GCM) 10K type strain sequencing project: providing services to taxonomists for standard genome sequencing and annotation.</title>
        <authorList>
            <consortium name="The Broad Institute Genomics Platform"/>
            <consortium name="The Broad Institute Genome Sequencing Center for Infectious Disease"/>
            <person name="Wu L."/>
            <person name="Ma J."/>
        </authorList>
    </citation>
    <scope>NUCLEOTIDE SEQUENCE [LARGE SCALE GENOMIC DNA]</scope>
    <source>
        <strain evidence="3">ZS-22-S1</strain>
    </source>
</reference>
<accession>A0ABV9SD58</accession>
<dbReference type="EMBL" id="JBHSIS010000024">
    <property type="protein sequence ID" value="MFC4858679.1"/>
    <property type="molecule type" value="Genomic_DNA"/>
</dbReference>
<evidence type="ECO:0000313" key="2">
    <source>
        <dbReference type="EMBL" id="MFC4858679.1"/>
    </source>
</evidence>
<dbReference type="PANTHER" id="PTHR11807">
    <property type="entry name" value="ATPASES OF THE PP SUPERFAMILY-RELATED"/>
    <property type="match status" value="1"/>
</dbReference>
<dbReference type="PANTHER" id="PTHR11807:SF12">
    <property type="entry name" value="CYTOPLASMIC TRNA 2-THIOLATION PROTEIN 1"/>
    <property type="match status" value="1"/>
</dbReference>
<proteinExistence type="predicted"/>
<evidence type="ECO:0000313" key="3">
    <source>
        <dbReference type="Proteomes" id="UP001595859"/>
    </source>
</evidence>
<protein>
    <recommendedName>
        <fullName evidence="4">tRNA(Ile)-lysidine synthase TilS/MesJ</fullName>
    </recommendedName>
</protein>
<dbReference type="InterPro" id="IPR014729">
    <property type="entry name" value="Rossmann-like_a/b/a_fold"/>
</dbReference>
<evidence type="ECO:0008006" key="4">
    <source>
        <dbReference type="Google" id="ProtNLM"/>
    </source>
</evidence>
<dbReference type="Proteomes" id="UP001595859">
    <property type="component" value="Unassembled WGS sequence"/>
</dbReference>
<name>A0ABV9SD58_9PSEU</name>
<evidence type="ECO:0000256" key="1">
    <source>
        <dbReference type="ARBA" id="ARBA00022679"/>
    </source>
</evidence>
<dbReference type="Gene3D" id="3.40.50.620">
    <property type="entry name" value="HUPs"/>
    <property type="match status" value="1"/>
</dbReference>
<keyword evidence="1" id="KW-0808">Transferase</keyword>
<dbReference type="SUPFAM" id="SSF52402">
    <property type="entry name" value="Adenine nucleotide alpha hydrolases-like"/>
    <property type="match status" value="1"/>
</dbReference>
<gene>
    <name evidence="2" type="ORF">ACFPCV_34715</name>
</gene>
<dbReference type="RefSeq" id="WP_378061302.1">
    <property type="nucleotide sequence ID" value="NZ_JBHSIS010000024.1"/>
</dbReference>
<keyword evidence="3" id="KW-1185">Reference proteome</keyword>
<sequence>MGNQLPTQLLKSAADTIDRYGLLDRSRPVVVALSGGKDSLLLCLTLRELGTALRAVTIDMGYEQGWADRIRRRAHAVGIRPEVVNAREARAQALGSGAATVRRGLTVLDSLGTGNKATATPCTYCYSVKVMLLDAAADRFGAGQVAFAHHMTDATASLLKESLLHIDRFDRGHTRYERANFESLVSELVAAAADYETEPDHLLLRAIAALVSTSRVGTDEPPRQPLRWDFPDGTEVVRPFFDIDEDAIVRAVAHSDIQPEGSGCGHGLTLSTQTPREMVHQRVLAGRGDTAFFAHATRLVRDGIARDGSSITRSRLLRRQMLGDQYKPAIDELDKL</sequence>
<organism evidence="2 3">
    <name type="scientific">Actinophytocola glycyrrhizae</name>
    <dbReference type="NCBI Taxonomy" id="2044873"/>
    <lineage>
        <taxon>Bacteria</taxon>
        <taxon>Bacillati</taxon>
        <taxon>Actinomycetota</taxon>
        <taxon>Actinomycetes</taxon>
        <taxon>Pseudonocardiales</taxon>
        <taxon>Pseudonocardiaceae</taxon>
    </lineage>
</organism>